<dbReference type="Pfam" id="PF12234">
    <property type="entry name" value="Rav1p_C"/>
    <property type="match status" value="1"/>
</dbReference>
<feature type="compositionally biased region" description="Low complexity" evidence="1">
    <location>
        <begin position="659"/>
        <end position="684"/>
    </location>
</feature>
<reference evidence="3" key="1">
    <citation type="submission" date="2022-07" db="EMBL/GenBank/DDBJ databases">
        <title>Evaluation of T. orientalis genome assembly methods using nanopore sequencing and analysis of variation between genomes.</title>
        <authorList>
            <person name="Yam J."/>
            <person name="Micallef M.L."/>
            <person name="Liu M."/>
            <person name="Djordjevic S.P."/>
            <person name="Bogema D.R."/>
            <person name="Jenkins C."/>
        </authorList>
    </citation>
    <scope>NUCLEOTIDE SEQUENCE</scope>
    <source>
        <strain evidence="3">Goon Nure</strain>
    </source>
</reference>
<dbReference type="InterPro" id="IPR022033">
    <property type="entry name" value="Rav1p_C"/>
</dbReference>
<accession>A0A976MAY0</accession>
<dbReference type="EMBL" id="CP056070">
    <property type="protein sequence ID" value="UKK01220.2"/>
    <property type="molecule type" value="Genomic_DNA"/>
</dbReference>
<dbReference type="Proteomes" id="UP000244811">
    <property type="component" value="Chromosome 3"/>
</dbReference>
<dbReference type="InterPro" id="IPR052208">
    <property type="entry name" value="DmX-like/RAVE_component"/>
</dbReference>
<protein>
    <recommendedName>
        <fullName evidence="2">RAVE complex protein Rav1 C-terminal domain-containing protein</fullName>
    </recommendedName>
</protein>
<dbReference type="PANTHER" id="PTHR13950:SF9">
    <property type="entry name" value="RABCONNECTIN-3A"/>
    <property type="match status" value="1"/>
</dbReference>
<evidence type="ECO:0000313" key="4">
    <source>
        <dbReference type="Proteomes" id="UP000244811"/>
    </source>
</evidence>
<dbReference type="GO" id="GO:0043291">
    <property type="term" value="C:RAVE complex"/>
    <property type="evidence" value="ECO:0007669"/>
    <property type="project" value="TreeGrafter"/>
</dbReference>
<proteinExistence type="predicted"/>
<feature type="domain" description="RAVE complex protein Rav1 C-terminal" evidence="2">
    <location>
        <begin position="1280"/>
        <end position="1431"/>
    </location>
</feature>
<name>A0A976MAY0_THEOR</name>
<feature type="region of interest" description="Disordered" evidence="1">
    <location>
        <begin position="645"/>
        <end position="690"/>
    </location>
</feature>
<evidence type="ECO:0000313" key="3">
    <source>
        <dbReference type="EMBL" id="UKK01220.2"/>
    </source>
</evidence>
<feature type="compositionally biased region" description="Low complexity" evidence="1">
    <location>
        <begin position="1452"/>
        <end position="1465"/>
    </location>
</feature>
<gene>
    <name evidence="3" type="ORF">MACK_002033</name>
</gene>
<dbReference type="PANTHER" id="PTHR13950">
    <property type="entry name" value="RABCONNECTIN-RELATED"/>
    <property type="match status" value="1"/>
</dbReference>
<organism evidence="3 4">
    <name type="scientific">Theileria orientalis</name>
    <dbReference type="NCBI Taxonomy" id="68886"/>
    <lineage>
        <taxon>Eukaryota</taxon>
        <taxon>Sar</taxon>
        <taxon>Alveolata</taxon>
        <taxon>Apicomplexa</taxon>
        <taxon>Aconoidasida</taxon>
        <taxon>Piroplasmida</taxon>
        <taxon>Theileriidae</taxon>
        <taxon>Theileria</taxon>
    </lineage>
</organism>
<dbReference type="GO" id="GO:0007035">
    <property type="term" value="P:vacuolar acidification"/>
    <property type="evidence" value="ECO:0007669"/>
    <property type="project" value="TreeGrafter"/>
</dbReference>
<feature type="region of interest" description="Disordered" evidence="1">
    <location>
        <begin position="1452"/>
        <end position="1475"/>
    </location>
</feature>
<sequence>MRHIPYIRKILRPIYGSNEDRCTIDVLDFATLSVGRKNSTTPWSTRDNLTIVASILRSKSKSDDDEEPICSTVFVFWLERYEAAVKDLLLTKTTHLKNLDFVYSQSSDRTSKTILKGELWSLCHHNSVISASWKKNCNAPTPIHKLFLVTLTKKYMAYIWRFNEMKDSFEISIQVALQNVNYNLNFQCLWMSIESEVMDYNFSSRAFIIFYNTTTASHYSIVTNEQEGSEGPNLNLNVDEDPRNCYLSDYFNSLDLNSDFNDCLWETDYEQDKEEDEESTVGSQDESIVFGRYGDYVQYFEIYGIDGLYNYQLAVTSEYILGSNEIMMPIKIKSIESVVLCNHTFETGLVTLYTSETLRPNKITTKFPISVSKWITLKSTNLNNFYSSMSNRESSLTGSDLGSDNTTAKEEESGYNDVLDELIGMQISKGLNKIIPPIILNVLNENDITVNLLLSPYDLFLKDEHIKESVDNIVGLVIRYMFHPNTPLYLKVNEEFVYIENYFISKIKSSRKVKNVKVFSDKDETLYIMHSFNGTLSALTSKKHDPNDITYHKIHNLQFVSTFQVVEYHHQLYFIVFSPHGMESPREYGNRESQRRKEYDHGMVEDRGLYNCGFYKWENYKLNMKGQWLFKSPYVQQVSSFRRSSETVHDAGPDKNGGSSHSPRFKSSSKPNVSNTTHTTTTTTQYSTGLKRAVYDHNASDAASQVNLDKSGRHKAEEIARQFSDDDPYTKFSTNVMSAQKNGNRMLGQNDVNHQLNRSRVDRTYMDSSWSDHQDDKVADAVLQFKKWCDSNYFCLLSKFKLISECSEDSCDDNEESSSQDVVYLYLIRRHKIVKWMEIKETYYYDFLTKNKYFLMNHEGGKEYALGDLKILIKGRNVSDELSESERMLLAEENEILDELPLFMGCHFKNKMYPVYHPECVLTIYKLGLNNIASKLINMLVFVYRKILNHLNNDVYCINSDPYDNSPGDSRDSGDPAEMGEYGVSSCNCIIFKTLSLKLFCKFNRFFFDYVVKSLYTTTTHTSHIGFSPITNIYADDKEVDEAKKKNILYDYVVDDEFNEYFNEYSNFMQDDELLVKELIVYLQVIRLIGLTWYEQYQLINVLIKYTSREENLLIFNTENDMDSFVGTVGTSDEEDDVSEESCNLCVNSKVVLKIGMEQTSNKLASDNNVLNSLVLYLASLSGTSSYYNTNRSAAELETVFRNKYKEYLRTRYDDKRQLFRNNPLISSGEEEYDEDNSLIWLLLIKNDHHLFVELNEYYKKVLEPSGGKNEEHKVDYMEYLEEVNVGYWIKNKATFSLLFETAEKYFRMKVKAYKNIEDFDQFGFYLILQGKVKIYSMLLKTKGFEKFANFLTNDFSLERWKDASVKNAFALISQRRYLLSSAMLILANRVQDAIDVIHQYLGSMSLCIFLAKLYEFDLGYVFRKIQNRKVQYVLLHTHSVEVPQSGCYLGSSSGSGLESGSGPEKATEEEELSKEVEQLCNQETTRVGMASEPDREINLLELLDGDVDELILNVSIGIVLKSLEMHEVEKMIRRSSQYYLDKTPIISVLLHSLLNSYTSWDKLLIYAANFLHFQKFDNFNEHDYLDYSSQSFTETYCNNYYYADDYKYLDGNVLVEFNNFEFKRPHSKCPILRTLSSIIPSMYSPKQIKYSYHSNSMVSMSSTHTNQYGSQSLEDAEGEYMTKETGYMGSESDLIVNVNTLSVVESLLKIKSNLNMELTLTYYKINSNISIRNYDLDIESVYTRLVNTFIGFLDSDLQVENLNIPSLLMNLIHKLSLLTIYSSNLNNSDDITPMAFENQDEMEAKIDSSNRLNVGLYDSDLKLVNDEIVCVCFLVSLSCIFVLMMYKVDILPQVYNGLYTQLTLLNQMKGNSEWLAQFLESVVKTIEPSLFTNNIYNIDKLNIVIERAMENARRVDADHMGMCNGDELDE</sequence>
<evidence type="ECO:0000259" key="2">
    <source>
        <dbReference type="Pfam" id="PF12234"/>
    </source>
</evidence>
<evidence type="ECO:0000256" key="1">
    <source>
        <dbReference type="SAM" id="MobiDB-lite"/>
    </source>
</evidence>